<protein>
    <recommendedName>
        <fullName evidence="2">SCO6045-like C-terminal domain-containing protein</fullName>
    </recommendedName>
</protein>
<comment type="caution">
    <text evidence="3">The sequence shown here is derived from an EMBL/GenBank/DDBJ whole genome shotgun (WGS) entry which is preliminary data.</text>
</comment>
<feature type="domain" description="SCO6045-like C-terminal" evidence="2">
    <location>
        <begin position="32"/>
        <end position="116"/>
    </location>
</feature>
<evidence type="ECO:0000256" key="1">
    <source>
        <dbReference type="SAM" id="MobiDB-lite"/>
    </source>
</evidence>
<dbReference type="RefSeq" id="WP_345730385.1">
    <property type="nucleotide sequence ID" value="NZ_BAAAYN010000030.1"/>
</dbReference>
<dbReference type="InterPro" id="IPR058711">
    <property type="entry name" value="SCO6045-like_C"/>
</dbReference>
<feature type="region of interest" description="Disordered" evidence="1">
    <location>
        <begin position="121"/>
        <end position="145"/>
    </location>
</feature>
<sequence length="145" mass="15050">MTGPSAEAAPTTGTGAGTEAVTDATTPAEDLAAAQAALVAALVAGGPLPPGFDTGRVDAARRALLRKRAGEVARAWPLLAGSLGAAFTPRFVRWAAGRPPSGSFADGLAFAQHLRDAGELPPLGATELSEREPRPEKVRRRFWRR</sequence>
<evidence type="ECO:0000259" key="2">
    <source>
        <dbReference type="Pfam" id="PF26136"/>
    </source>
</evidence>
<name>A0ABP6T2X6_9ACTN</name>
<feature type="region of interest" description="Disordered" evidence="1">
    <location>
        <begin position="1"/>
        <end position="26"/>
    </location>
</feature>
<evidence type="ECO:0000313" key="4">
    <source>
        <dbReference type="Proteomes" id="UP001501676"/>
    </source>
</evidence>
<reference evidence="4" key="1">
    <citation type="journal article" date="2019" name="Int. J. Syst. Evol. Microbiol.">
        <title>The Global Catalogue of Microorganisms (GCM) 10K type strain sequencing project: providing services to taxonomists for standard genome sequencing and annotation.</title>
        <authorList>
            <consortium name="The Broad Institute Genomics Platform"/>
            <consortium name="The Broad Institute Genome Sequencing Center for Infectious Disease"/>
            <person name="Wu L."/>
            <person name="Ma J."/>
        </authorList>
    </citation>
    <scope>NUCLEOTIDE SEQUENCE [LARGE SCALE GENOMIC DNA]</scope>
    <source>
        <strain evidence="4">JCM 9458</strain>
    </source>
</reference>
<gene>
    <name evidence="3" type="ORF">GCM10020369_47460</name>
</gene>
<dbReference type="Proteomes" id="UP001501676">
    <property type="component" value="Unassembled WGS sequence"/>
</dbReference>
<evidence type="ECO:0000313" key="3">
    <source>
        <dbReference type="EMBL" id="GAA3391056.1"/>
    </source>
</evidence>
<dbReference type="Pfam" id="PF26136">
    <property type="entry name" value="SCO6045_C"/>
    <property type="match status" value="1"/>
</dbReference>
<accession>A0ABP6T2X6</accession>
<dbReference type="EMBL" id="BAAAYN010000030">
    <property type="protein sequence ID" value="GAA3391056.1"/>
    <property type="molecule type" value="Genomic_DNA"/>
</dbReference>
<organism evidence="3 4">
    <name type="scientific">Cryptosporangium minutisporangium</name>
    <dbReference type="NCBI Taxonomy" id="113569"/>
    <lineage>
        <taxon>Bacteria</taxon>
        <taxon>Bacillati</taxon>
        <taxon>Actinomycetota</taxon>
        <taxon>Actinomycetes</taxon>
        <taxon>Cryptosporangiales</taxon>
        <taxon>Cryptosporangiaceae</taxon>
        <taxon>Cryptosporangium</taxon>
    </lineage>
</organism>
<keyword evidence="4" id="KW-1185">Reference proteome</keyword>
<proteinExistence type="predicted"/>